<accession>A0A9N9TI14</accession>
<name>A0A9N9TI14_PHYSR</name>
<keyword evidence="1" id="KW-1133">Transmembrane helix</keyword>
<dbReference type="EMBL" id="OU900103">
    <property type="protein sequence ID" value="CAG9855205.1"/>
    <property type="molecule type" value="Genomic_DNA"/>
</dbReference>
<sequence>MDWINSLLSSKNSKSLINSDDCDPQACYDSFKEHWHQIYKIFNRVQQLPTHDDVLGVVNHLEQMATLLLYDIKRADRLHVSQSTSKCLEYLLSENILTKLFEWSTRSGRYTDAIRCEQLKIYQMLLCQTRHILLLHEPFLQPLIKLLFSCEGEVYSKEVEKLLVDLLNQLCALLMQNVEFIDLFFHDVKNVPNFVIFSLLIPFVHREDSIGMKARDALLLCMSLSKKNKKVATFIAEHSNFSIILASGLSGLYSVLPNILDDISVPDWHRFTPDDVNEIKGLLTFVTSLEFSNAVAQVAHLIIRKQLQEFLYRGFLIPVLGPALLQSGVSEQVAATAYLELIIRTVSDTGLLHSLLQFLLNIDFDGEKLLNILIQRLDSDNQQLSLVSLAMFESIIDLCCEDFMLELVFKYLQPCLHLILSQRNMLLPLDPHCQSFEKLLTLAPKCCNAEYPLEFSENSQLYILKHKQSLYGKYFAYLCDARHKIAQCQMSCMAWNNSYTGEDDSVSGWYLCVKILFILFTGFQILVVLV</sequence>
<dbReference type="OrthoDB" id="6287422at2759"/>
<keyword evidence="3" id="KW-1185">Reference proteome</keyword>
<dbReference type="Pfam" id="PF10257">
    <property type="entry name" value="RAI16-like"/>
    <property type="match status" value="1"/>
</dbReference>
<proteinExistence type="predicted"/>
<dbReference type="InterPro" id="IPR019384">
    <property type="entry name" value="FHIP"/>
</dbReference>
<dbReference type="PANTHER" id="PTHR21705">
    <property type="entry name" value="RAI16 PROTEIN-RELATED"/>
    <property type="match status" value="1"/>
</dbReference>
<protein>
    <submittedName>
        <fullName evidence="2">Uncharacterized protein</fullName>
    </submittedName>
</protein>
<keyword evidence="1" id="KW-0472">Membrane</keyword>
<dbReference type="AlphaFoldDB" id="A0A9N9TI14"/>
<evidence type="ECO:0000313" key="2">
    <source>
        <dbReference type="EMBL" id="CAG9855205.1"/>
    </source>
</evidence>
<gene>
    <name evidence="2" type="ORF">PHYEVI_LOCUS1661</name>
</gene>
<dbReference type="Proteomes" id="UP001153712">
    <property type="component" value="Chromosome 10"/>
</dbReference>
<feature type="transmembrane region" description="Helical" evidence="1">
    <location>
        <begin position="508"/>
        <end position="529"/>
    </location>
</feature>
<reference evidence="2" key="1">
    <citation type="submission" date="2022-01" db="EMBL/GenBank/DDBJ databases">
        <authorList>
            <person name="King R."/>
        </authorList>
    </citation>
    <scope>NUCLEOTIDE SEQUENCE</scope>
</reference>
<evidence type="ECO:0000256" key="1">
    <source>
        <dbReference type="SAM" id="Phobius"/>
    </source>
</evidence>
<keyword evidence="1" id="KW-0812">Transmembrane</keyword>
<organism evidence="2 3">
    <name type="scientific">Phyllotreta striolata</name>
    <name type="common">Striped flea beetle</name>
    <name type="synonym">Crioceris striolata</name>
    <dbReference type="NCBI Taxonomy" id="444603"/>
    <lineage>
        <taxon>Eukaryota</taxon>
        <taxon>Metazoa</taxon>
        <taxon>Ecdysozoa</taxon>
        <taxon>Arthropoda</taxon>
        <taxon>Hexapoda</taxon>
        <taxon>Insecta</taxon>
        <taxon>Pterygota</taxon>
        <taxon>Neoptera</taxon>
        <taxon>Endopterygota</taxon>
        <taxon>Coleoptera</taxon>
        <taxon>Polyphaga</taxon>
        <taxon>Cucujiformia</taxon>
        <taxon>Chrysomeloidea</taxon>
        <taxon>Chrysomelidae</taxon>
        <taxon>Galerucinae</taxon>
        <taxon>Alticini</taxon>
        <taxon>Phyllotreta</taxon>
    </lineage>
</organism>
<dbReference type="PANTHER" id="PTHR21705:SF11">
    <property type="entry name" value="FHIP FAMILY PROTEIN CG3558"/>
    <property type="match status" value="1"/>
</dbReference>
<evidence type="ECO:0000313" key="3">
    <source>
        <dbReference type="Proteomes" id="UP001153712"/>
    </source>
</evidence>